<evidence type="ECO:0000313" key="3">
    <source>
        <dbReference type="Proteomes" id="UP000480178"/>
    </source>
</evidence>
<feature type="domain" description="Tail specific protease" evidence="1">
    <location>
        <begin position="125"/>
        <end position="318"/>
    </location>
</feature>
<protein>
    <submittedName>
        <fullName evidence="2">S41 family peptidase</fullName>
    </submittedName>
</protein>
<dbReference type="AlphaFoldDB" id="A0A6C0GDY9"/>
<name>A0A6C0GDY9_9BACT</name>
<dbReference type="PANTHER" id="PTHR11261">
    <property type="entry name" value="INTERPHOTORECEPTOR RETINOID-BINDING PROTEIN"/>
    <property type="match status" value="1"/>
</dbReference>
<dbReference type="Gene3D" id="3.90.226.10">
    <property type="entry name" value="2-enoyl-CoA Hydratase, Chain A, domain 1"/>
    <property type="match status" value="1"/>
</dbReference>
<reference evidence="2 3" key="1">
    <citation type="submission" date="2020-01" db="EMBL/GenBank/DDBJ databases">
        <authorList>
            <person name="Kim M.K."/>
        </authorList>
    </citation>
    <scope>NUCLEOTIDE SEQUENCE [LARGE SCALE GENOMIC DNA]</scope>
    <source>
        <strain evidence="2 3">172606-1</strain>
    </source>
</reference>
<dbReference type="SUPFAM" id="SSF52096">
    <property type="entry name" value="ClpP/crotonase"/>
    <property type="match status" value="1"/>
</dbReference>
<proteinExistence type="predicted"/>
<dbReference type="Pfam" id="PF03572">
    <property type="entry name" value="Peptidase_S41"/>
    <property type="match status" value="1"/>
</dbReference>
<dbReference type="InterPro" id="IPR029045">
    <property type="entry name" value="ClpP/crotonase-like_dom_sf"/>
</dbReference>
<dbReference type="GO" id="GO:0006508">
    <property type="term" value="P:proteolysis"/>
    <property type="evidence" value="ECO:0007669"/>
    <property type="project" value="InterPro"/>
</dbReference>
<dbReference type="PANTHER" id="PTHR11261:SF3">
    <property type="entry name" value="RETINOL-BINDING PROTEIN 3"/>
    <property type="match status" value="1"/>
</dbReference>
<dbReference type="Pfam" id="PF11918">
    <property type="entry name" value="Peptidase_S41_N"/>
    <property type="match status" value="1"/>
</dbReference>
<keyword evidence="3" id="KW-1185">Reference proteome</keyword>
<evidence type="ECO:0000313" key="2">
    <source>
        <dbReference type="EMBL" id="QHT65900.1"/>
    </source>
</evidence>
<sequence length="339" mass="38332">MAYLKSVIFSVCFFMLLFLNEKVQAQEVEPKLNLQEMSLTIDSINNKLQENYIFPEVADKMVQGLNNNLTKGRYKSLVNPSEFARQLTTDLQSISHDKHLRIVYDPRVIAAEKNAVTKEDRKVLEGEWMMEMKRSNFGFQEIKILEGNIAYLDLREFIDTKYAGETAVAAMNFVSNADALIIDLRNNGGGSPSMIQLLTSYFFSAEPVHLNNFYFRPTNETTQTWTLPYVPGLRRPDMDLYVLTSNKTFSAAEEFSYNLKNLKRATLIGEKTGGGAHPTGSVIATNKFFVRVPKGRAINPITHTNWEGTGVSPHIEVSSDQAMKTAHARALENLKKKDE</sequence>
<dbReference type="EMBL" id="CP048222">
    <property type="protein sequence ID" value="QHT65900.1"/>
    <property type="molecule type" value="Genomic_DNA"/>
</dbReference>
<evidence type="ECO:0000259" key="1">
    <source>
        <dbReference type="SMART" id="SM00245"/>
    </source>
</evidence>
<dbReference type="RefSeq" id="WP_162441973.1">
    <property type="nucleotide sequence ID" value="NZ_CP048222.1"/>
</dbReference>
<dbReference type="InterPro" id="IPR005151">
    <property type="entry name" value="Tail-specific_protease"/>
</dbReference>
<dbReference type="Gene3D" id="3.30.750.44">
    <property type="match status" value="1"/>
</dbReference>
<dbReference type="SMART" id="SM00245">
    <property type="entry name" value="TSPc"/>
    <property type="match status" value="1"/>
</dbReference>
<dbReference type="KEGG" id="rhoz:GXP67_04065"/>
<accession>A0A6C0GDY9</accession>
<dbReference type="GO" id="GO:0008236">
    <property type="term" value="F:serine-type peptidase activity"/>
    <property type="evidence" value="ECO:0007669"/>
    <property type="project" value="InterPro"/>
</dbReference>
<organism evidence="2 3">
    <name type="scientific">Rhodocytophaga rosea</name>
    <dbReference type="NCBI Taxonomy" id="2704465"/>
    <lineage>
        <taxon>Bacteria</taxon>
        <taxon>Pseudomonadati</taxon>
        <taxon>Bacteroidota</taxon>
        <taxon>Cytophagia</taxon>
        <taxon>Cytophagales</taxon>
        <taxon>Rhodocytophagaceae</taxon>
        <taxon>Rhodocytophaga</taxon>
    </lineage>
</organism>
<dbReference type="Proteomes" id="UP000480178">
    <property type="component" value="Chromosome"/>
</dbReference>
<gene>
    <name evidence="2" type="ORF">GXP67_04065</name>
</gene>
<dbReference type="CDD" id="cd07563">
    <property type="entry name" value="Peptidase_S41_IRBP"/>
    <property type="match status" value="1"/>
</dbReference>